<dbReference type="Proteomes" id="UP000008144">
    <property type="component" value="Chromosome 11"/>
</dbReference>
<dbReference type="EMBL" id="EAAA01000686">
    <property type="status" value="NOT_ANNOTATED_CDS"/>
    <property type="molecule type" value="Genomic_DNA"/>
</dbReference>
<evidence type="ECO:0000259" key="5">
    <source>
        <dbReference type="PROSITE" id="PS50039"/>
    </source>
</evidence>
<dbReference type="Pfam" id="PF00250">
    <property type="entry name" value="Forkhead"/>
    <property type="match status" value="1"/>
</dbReference>
<dbReference type="OMA" id="RTYTHAK"/>
<sequence length="235" mass="25998">MFPSSNSDMIPAPAPRYPVSYQPAGYASTTPGISGAYPNPISTYTSNPAGVITSQIPPAFAPTLPHPSSGQFPQQLNSHVGVSSPYPAMTPNMGISPNMAIVPGSMGRASDKGNAYRRTYTHAKPPYSYISLITMALQSCQNKMMTLSEVYQWIMDLFPFYRANQQRWQNSIRHSLSFNDCFVKVPRSPDKPGKGSYWSLHPDAGNMFENGCYLRRQKRFKCEKKAAQKAAQQEA</sequence>
<dbReference type="PROSITE" id="PS00657">
    <property type="entry name" value="FORK_HEAD_1"/>
    <property type="match status" value="1"/>
</dbReference>
<protein>
    <recommendedName>
        <fullName evidence="5">Fork-head domain-containing protein</fullName>
    </recommendedName>
</protein>
<dbReference type="GO" id="GO:0005634">
    <property type="term" value="C:nucleus"/>
    <property type="evidence" value="ECO:0007669"/>
    <property type="project" value="UniProtKB-SubCell"/>
</dbReference>
<dbReference type="GeneTree" id="ENSGT00940000155999"/>
<evidence type="ECO:0000256" key="3">
    <source>
        <dbReference type="ARBA" id="ARBA00023242"/>
    </source>
</evidence>
<dbReference type="Gene3D" id="1.10.10.10">
    <property type="entry name" value="Winged helix-like DNA-binding domain superfamily/Winged helix DNA-binding domain"/>
    <property type="match status" value="1"/>
</dbReference>
<dbReference type="PROSITE" id="PS00658">
    <property type="entry name" value="FORK_HEAD_2"/>
    <property type="match status" value="1"/>
</dbReference>
<keyword evidence="2 4" id="KW-0238">DNA-binding</keyword>
<evidence type="ECO:0000256" key="2">
    <source>
        <dbReference type="ARBA" id="ARBA00023125"/>
    </source>
</evidence>
<evidence type="ECO:0000256" key="1">
    <source>
        <dbReference type="ARBA" id="ARBA00004123"/>
    </source>
</evidence>
<organism evidence="6 7">
    <name type="scientific">Ciona intestinalis</name>
    <name type="common">Transparent sea squirt</name>
    <name type="synonym">Ascidia intestinalis</name>
    <dbReference type="NCBI Taxonomy" id="7719"/>
    <lineage>
        <taxon>Eukaryota</taxon>
        <taxon>Metazoa</taxon>
        <taxon>Chordata</taxon>
        <taxon>Tunicata</taxon>
        <taxon>Ascidiacea</taxon>
        <taxon>Phlebobranchia</taxon>
        <taxon>Cionidae</taxon>
        <taxon>Ciona</taxon>
    </lineage>
</organism>
<dbReference type="PANTHER" id="PTHR11829:SF380">
    <property type="entry name" value="PROTEIN FORK HEAD"/>
    <property type="match status" value="1"/>
</dbReference>
<evidence type="ECO:0000313" key="7">
    <source>
        <dbReference type="Proteomes" id="UP000008144"/>
    </source>
</evidence>
<reference evidence="6" key="4">
    <citation type="submission" date="2025-09" db="UniProtKB">
        <authorList>
            <consortium name="Ensembl"/>
        </authorList>
    </citation>
    <scope>IDENTIFICATION</scope>
</reference>
<dbReference type="SMART" id="SM00339">
    <property type="entry name" value="FH"/>
    <property type="match status" value="1"/>
</dbReference>
<dbReference type="InterPro" id="IPR018122">
    <property type="entry name" value="TF_fork_head_CS_1"/>
</dbReference>
<comment type="subcellular location">
    <subcellularLocation>
        <location evidence="1 4">Nucleus</location>
    </subcellularLocation>
</comment>
<evidence type="ECO:0000313" key="6">
    <source>
        <dbReference type="Ensembl" id="ENSCINP00000036405.1"/>
    </source>
</evidence>
<keyword evidence="7" id="KW-1185">Reference proteome</keyword>
<dbReference type="InterPro" id="IPR036390">
    <property type="entry name" value="WH_DNA-bd_sf"/>
</dbReference>
<feature type="domain" description="Fork-head" evidence="5">
    <location>
        <begin position="124"/>
        <end position="218"/>
    </location>
</feature>
<evidence type="ECO:0000256" key="4">
    <source>
        <dbReference type="PROSITE-ProRule" id="PRU00089"/>
    </source>
</evidence>
<dbReference type="PANTHER" id="PTHR11829">
    <property type="entry name" value="FORKHEAD BOX PROTEIN"/>
    <property type="match status" value="1"/>
</dbReference>
<proteinExistence type="predicted"/>
<dbReference type="STRING" id="7719.ENSCINP00000036405"/>
<dbReference type="InParanoid" id="H2Y3C0"/>
<dbReference type="InterPro" id="IPR050211">
    <property type="entry name" value="FOX_domain-containing"/>
</dbReference>
<dbReference type="PRINTS" id="PR00053">
    <property type="entry name" value="FORKHEAD"/>
</dbReference>
<reference evidence="6" key="3">
    <citation type="submission" date="2025-08" db="UniProtKB">
        <authorList>
            <consortium name="Ensembl"/>
        </authorList>
    </citation>
    <scope>IDENTIFICATION</scope>
</reference>
<dbReference type="InterPro" id="IPR036388">
    <property type="entry name" value="WH-like_DNA-bd_sf"/>
</dbReference>
<dbReference type="GO" id="GO:0000978">
    <property type="term" value="F:RNA polymerase II cis-regulatory region sequence-specific DNA binding"/>
    <property type="evidence" value="ECO:0000318"/>
    <property type="project" value="GO_Central"/>
</dbReference>
<dbReference type="GO" id="GO:0006357">
    <property type="term" value="P:regulation of transcription by RNA polymerase II"/>
    <property type="evidence" value="ECO:0000318"/>
    <property type="project" value="GO_Central"/>
</dbReference>
<dbReference type="PROSITE" id="PS50039">
    <property type="entry name" value="FORK_HEAD_3"/>
    <property type="match status" value="1"/>
</dbReference>
<reference evidence="6" key="2">
    <citation type="journal article" date="2008" name="Genome Biol.">
        <title>Improved genome assembly and evidence-based global gene model set for the chordate Ciona intestinalis: new insight into intron and operon populations.</title>
        <authorList>
            <person name="Satou Y."/>
            <person name="Mineta K."/>
            <person name="Ogasawara M."/>
            <person name="Sasakura Y."/>
            <person name="Shoguchi E."/>
            <person name="Ueno K."/>
            <person name="Yamada L."/>
            <person name="Matsumoto J."/>
            <person name="Wasserscheid J."/>
            <person name="Dewar K."/>
            <person name="Wiley G.B."/>
            <person name="Macmil S.L."/>
            <person name="Roe B.A."/>
            <person name="Zeller R.W."/>
            <person name="Hastings K.E."/>
            <person name="Lemaire P."/>
            <person name="Lindquist E."/>
            <person name="Endo T."/>
            <person name="Hotta K."/>
            <person name="Inaba K."/>
        </authorList>
    </citation>
    <scope>NUCLEOTIDE SEQUENCE [LARGE SCALE GENOMIC DNA]</scope>
    <source>
        <strain evidence="6">wild type</strain>
    </source>
</reference>
<accession>H2Y3C0</accession>
<dbReference type="Ensembl" id="ENSCINT00000034538.1">
    <property type="protein sequence ID" value="ENSCINP00000036405.1"/>
    <property type="gene ID" value="ENSCING00000023488.1"/>
</dbReference>
<dbReference type="GO" id="GO:0030154">
    <property type="term" value="P:cell differentiation"/>
    <property type="evidence" value="ECO:0000318"/>
    <property type="project" value="GO_Central"/>
</dbReference>
<dbReference type="InterPro" id="IPR001766">
    <property type="entry name" value="Fork_head_dom"/>
</dbReference>
<dbReference type="SUPFAM" id="SSF46785">
    <property type="entry name" value="Winged helix' DNA-binding domain"/>
    <property type="match status" value="1"/>
</dbReference>
<dbReference type="AlphaFoldDB" id="H2Y3C0"/>
<keyword evidence="3 4" id="KW-0539">Nucleus</keyword>
<feature type="DNA-binding region" description="Fork-head" evidence="4">
    <location>
        <begin position="124"/>
        <end position="218"/>
    </location>
</feature>
<dbReference type="HOGENOM" id="CLU_077699_0_0_1"/>
<dbReference type="GO" id="GO:0000981">
    <property type="term" value="F:DNA-binding transcription factor activity, RNA polymerase II-specific"/>
    <property type="evidence" value="ECO:0000318"/>
    <property type="project" value="GO_Central"/>
</dbReference>
<dbReference type="InterPro" id="IPR030456">
    <property type="entry name" value="TF_fork_head_CS_2"/>
</dbReference>
<dbReference type="FunFam" id="1.10.10.10:FF:000042">
    <property type="entry name" value="hepatocyte nuclear factor 3-beta"/>
    <property type="match status" value="1"/>
</dbReference>
<dbReference type="GO" id="GO:0009653">
    <property type="term" value="P:anatomical structure morphogenesis"/>
    <property type="evidence" value="ECO:0000318"/>
    <property type="project" value="GO_Central"/>
</dbReference>
<name>H2Y3C0_CIOIN</name>
<reference evidence="7" key="1">
    <citation type="journal article" date="2002" name="Science">
        <title>The draft genome of Ciona intestinalis: insights into chordate and vertebrate origins.</title>
        <authorList>
            <person name="Dehal P."/>
            <person name="Satou Y."/>
            <person name="Campbell R.K."/>
            <person name="Chapman J."/>
            <person name="Degnan B."/>
            <person name="De Tomaso A."/>
            <person name="Davidson B."/>
            <person name="Di Gregorio A."/>
            <person name="Gelpke M."/>
            <person name="Goodstein D.M."/>
            <person name="Harafuji N."/>
            <person name="Hastings K.E."/>
            <person name="Ho I."/>
            <person name="Hotta K."/>
            <person name="Huang W."/>
            <person name="Kawashima T."/>
            <person name="Lemaire P."/>
            <person name="Martinez D."/>
            <person name="Meinertzhagen I.A."/>
            <person name="Necula S."/>
            <person name="Nonaka M."/>
            <person name="Putnam N."/>
            <person name="Rash S."/>
            <person name="Saiga H."/>
            <person name="Satake M."/>
            <person name="Terry A."/>
            <person name="Yamada L."/>
            <person name="Wang H.G."/>
            <person name="Awazu S."/>
            <person name="Azumi K."/>
            <person name="Boore J."/>
            <person name="Branno M."/>
            <person name="Chin-Bow S."/>
            <person name="DeSantis R."/>
            <person name="Doyle S."/>
            <person name="Francino P."/>
            <person name="Keys D.N."/>
            <person name="Haga S."/>
            <person name="Hayashi H."/>
            <person name="Hino K."/>
            <person name="Imai K.S."/>
            <person name="Inaba K."/>
            <person name="Kano S."/>
            <person name="Kobayashi K."/>
            <person name="Kobayashi M."/>
            <person name="Lee B.I."/>
            <person name="Makabe K.W."/>
            <person name="Manohar C."/>
            <person name="Matassi G."/>
            <person name="Medina M."/>
            <person name="Mochizuki Y."/>
            <person name="Mount S."/>
            <person name="Morishita T."/>
            <person name="Miura S."/>
            <person name="Nakayama A."/>
            <person name="Nishizaka S."/>
            <person name="Nomoto H."/>
            <person name="Ohta F."/>
            <person name="Oishi K."/>
            <person name="Rigoutsos I."/>
            <person name="Sano M."/>
            <person name="Sasaki A."/>
            <person name="Sasakura Y."/>
            <person name="Shoguchi E."/>
            <person name="Shin-i T."/>
            <person name="Spagnuolo A."/>
            <person name="Stainier D."/>
            <person name="Suzuki M.M."/>
            <person name="Tassy O."/>
            <person name="Takatori N."/>
            <person name="Tokuoka M."/>
            <person name="Yagi K."/>
            <person name="Yoshizaki F."/>
            <person name="Wada S."/>
            <person name="Zhang C."/>
            <person name="Hyatt P.D."/>
            <person name="Larimer F."/>
            <person name="Detter C."/>
            <person name="Doggett N."/>
            <person name="Glavina T."/>
            <person name="Hawkins T."/>
            <person name="Richardson P."/>
            <person name="Lucas S."/>
            <person name="Kohara Y."/>
            <person name="Levine M."/>
            <person name="Satoh N."/>
            <person name="Rokhsar D.S."/>
        </authorList>
    </citation>
    <scope>NUCLEOTIDE SEQUENCE [LARGE SCALE GENOMIC DNA]</scope>
</reference>